<evidence type="ECO:0000259" key="4">
    <source>
        <dbReference type="PROSITE" id="PS50069"/>
    </source>
</evidence>
<comment type="similarity">
    <text evidence="1 2 3">Belongs to the cullin family.</text>
</comment>
<organism evidence="5 6">
    <name type="scientific">Tetrapisispora phaffii (strain ATCC 24235 / CBS 4417 / NBRC 1672 / NRRL Y-8282 / UCD 70-5)</name>
    <name type="common">Yeast</name>
    <name type="synonym">Fabospora phaffii</name>
    <dbReference type="NCBI Taxonomy" id="1071381"/>
    <lineage>
        <taxon>Eukaryota</taxon>
        <taxon>Fungi</taxon>
        <taxon>Dikarya</taxon>
        <taxon>Ascomycota</taxon>
        <taxon>Saccharomycotina</taxon>
        <taxon>Saccharomycetes</taxon>
        <taxon>Saccharomycetales</taxon>
        <taxon>Saccharomycetaceae</taxon>
        <taxon>Tetrapisispora</taxon>
    </lineage>
</organism>
<proteinExistence type="inferred from homology"/>
<gene>
    <name evidence="5" type="primary">TPHA0K01470</name>
    <name evidence="5" type="ordered locus">TPHA_0K01470</name>
</gene>
<name>G8BZF2_TETPH</name>
<dbReference type="InterPro" id="IPR016159">
    <property type="entry name" value="Cullin_repeat-like_dom_sf"/>
</dbReference>
<dbReference type="InterPro" id="IPR001373">
    <property type="entry name" value="Cullin_N"/>
</dbReference>
<dbReference type="Pfam" id="PF00888">
    <property type="entry name" value="Cullin"/>
    <property type="match status" value="1"/>
</dbReference>
<dbReference type="GO" id="GO:0004842">
    <property type="term" value="F:ubiquitin-protein transferase activity"/>
    <property type="evidence" value="ECO:0007669"/>
    <property type="project" value="EnsemblFungi"/>
</dbReference>
<dbReference type="InterPro" id="IPR045093">
    <property type="entry name" value="Cullin"/>
</dbReference>
<dbReference type="InterPro" id="IPR036317">
    <property type="entry name" value="Cullin_homology_sf"/>
</dbReference>
<evidence type="ECO:0000313" key="5">
    <source>
        <dbReference type="EMBL" id="CCE65280.1"/>
    </source>
</evidence>
<dbReference type="Pfam" id="PF10557">
    <property type="entry name" value="Cullin_Nedd8"/>
    <property type="match status" value="1"/>
</dbReference>
<dbReference type="Gene3D" id="1.10.10.10">
    <property type="entry name" value="Winged helix-like DNA-binding domain superfamily/Winged helix DNA-binding domain"/>
    <property type="match status" value="1"/>
</dbReference>
<dbReference type="RefSeq" id="XP_003687714.1">
    <property type="nucleotide sequence ID" value="XM_003687666.1"/>
</dbReference>
<dbReference type="PROSITE" id="PS50069">
    <property type="entry name" value="CULLIN_2"/>
    <property type="match status" value="1"/>
</dbReference>
<evidence type="ECO:0000256" key="2">
    <source>
        <dbReference type="PROSITE-ProRule" id="PRU00330"/>
    </source>
</evidence>
<dbReference type="InterPro" id="IPR059120">
    <property type="entry name" value="Cullin-like_AB"/>
</dbReference>
<dbReference type="AlphaFoldDB" id="G8BZF2"/>
<evidence type="ECO:0000256" key="1">
    <source>
        <dbReference type="ARBA" id="ARBA00006019"/>
    </source>
</evidence>
<dbReference type="InterPro" id="IPR019559">
    <property type="entry name" value="Cullin_neddylation_domain"/>
</dbReference>
<dbReference type="SUPFAM" id="SSF74788">
    <property type="entry name" value="Cullin repeat-like"/>
    <property type="match status" value="1"/>
</dbReference>
<dbReference type="SUPFAM" id="SSF75632">
    <property type="entry name" value="Cullin homology domain"/>
    <property type="match status" value="1"/>
</dbReference>
<dbReference type="GO" id="GO:0031625">
    <property type="term" value="F:ubiquitin protein ligase binding"/>
    <property type="evidence" value="ECO:0007669"/>
    <property type="project" value="InterPro"/>
</dbReference>
<dbReference type="Proteomes" id="UP000005666">
    <property type="component" value="Chromosome 11"/>
</dbReference>
<keyword evidence="6" id="KW-1185">Reference proteome</keyword>
<dbReference type="GeneID" id="11533254"/>
<dbReference type="OMA" id="KCINLMK"/>
<reference evidence="5 6" key="1">
    <citation type="journal article" date="2011" name="Proc. Natl. Acad. Sci. U.S.A.">
        <title>Evolutionary erosion of yeast sex chromosomes by mating-type switching accidents.</title>
        <authorList>
            <person name="Gordon J.L."/>
            <person name="Armisen D."/>
            <person name="Proux-Wera E."/>
            <person name="Oheigeartaigh S.S."/>
            <person name="Byrne K.P."/>
            <person name="Wolfe K.H."/>
        </authorList>
    </citation>
    <scope>NUCLEOTIDE SEQUENCE [LARGE SCALE GENOMIC DNA]</scope>
    <source>
        <strain evidence="6">ATCC 24235 / CBS 4417 / NBRC 1672 / NRRL Y-8282 / UCD 70-5</strain>
    </source>
</reference>
<evidence type="ECO:0000256" key="3">
    <source>
        <dbReference type="RuleBase" id="RU003829"/>
    </source>
</evidence>
<dbReference type="InterPro" id="IPR036388">
    <property type="entry name" value="WH-like_DNA-bd_sf"/>
</dbReference>
<dbReference type="SMART" id="SM00182">
    <property type="entry name" value="CULLIN"/>
    <property type="match status" value="1"/>
</dbReference>
<dbReference type="Pfam" id="PF26557">
    <property type="entry name" value="Cullin_AB"/>
    <property type="match status" value="1"/>
</dbReference>
<dbReference type="KEGG" id="tpf:TPHA_0K01470"/>
<dbReference type="HOGENOM" id="CLU_004747_7_1_1"/>
<dbReference type="Gene3D" id="3.30.230.130">
    <property type="entry name" value="Cullin, Chain C, Domain 2"/>
    <property type="match status" value="1"/>
</dbReference>
<sequence length="772" mass="90141">MMHPRKTKIRIPQNTSNDLNFDEVLTLLQDAIDKIFNDDVGVLSFEKLYHAIYTQVRGGQSEKIYKEVKTYVVKKLDKIQTNLFAQHLNNEKKLSDLEMLKTVANMWEKLCYKFKIISDLMIYLDKVYSKENRKLELYDLFLELFKNTILNKMVLEINKILLKTINKVRDLKVGKMPSDTTIDEAECIEIWKIIISMMELIEDGKGNYFLNRSETYLIEETASYYKNIDLSNNLSLKEYLKKVTAFKEIEFTLDTLFLNSDTSTKITSSLDEVLIMDKITYRLPTFVRQCANDNDTKLLQELYSLSSQTKFRLNVINAIKLCLNDDLSACTVDTTIRKRSTIAFKWCSCILEIYQAFEKLLNDIDFDDIDLSENEQTNVNKASVIIRSVFSKYLALESSLKTEMISLYLDTYSKTLRDENGTPSSKKNLDKCIKLLPLLSEKDLFESLYKQYLSKRLLQKTSTLKHEKWMVKKIKEQMGTFFTSKFEGMLRDIQTSEDMLKVYKNNYGDKLFDIEYTPNVLTMTTWPFNHDNSLTDGNTLEENKITLPDKLEEMQDNFEKCYKKKYDQRLLKWSANLSMMVIGYQFEKSYHELALPLYSALIFLLFQENDSLTFDEMSNYTKIPEKELTRHLISLAVAPRNRILKKFPLTKTISGDHQFSINESFTHPSRSVKIHIINATATAINPKPTSSTSSVEESLHRERLQTLNTAVVRVMKAHRKLLFNELLEKSIELMKDRFTVTASMLTKSINNLVSKEYLQRDPDSKDLIYYLP</sequence>
<dbReference type="GO" id="GO:0006511">
    <property type="term" value="P:ubiquitin-dependent protein catabolic process"/>
    <property type="evidence" value="ECO:0007669"/>
    <property type="project" value="EnsemblFungi"/>
</dbReference>
<dbReference type="STRING" id="1071381.G8BZF2"/>
<feature type="domain" description="Cullin family profile" evidence="4">
    <location>
        <begin position="400"/>
        <end position="636"/>
    </location>
</feature>
<dbReference type="GO" id="GO:0031463">
    <property type="term" value="C:Cul3-RING ubiquitin ligase complex"/>
    <property type="evidence" value="ECO:0007669"/>
    <property type="project" value="EnsemblFungi"/>
</dbReference>
<dbReference type="InterPro" id="IPR016158">
    <property type="entry name" value="Cullin_homology"/>
</dbReference>
<accession>G8BZF2</accession>
<dbReference type="PANTHER" id="PTHR11932">
    <property type="entry name" value="CULLIN"/>
    <property type="match status" value="1"/>
</dbReference>
<dbReference type="EMBL" id="HE612866">
    <property type="protein sequence ID" value="CCE65280.1"/>
    <property type="molecule type" value="Genomic_DNA"/>
</dbReference>
<protein>
    <recommendedName>
        <fullName evidence="4">Cullin family profile domain-containing protein</fullName>
    </recommendedName>
</protein>
<dbReference type="SMART" id="SM00884">
    <property type="entry name" value="Cullin_Nedd8"/>
    <property type="match status" value="1"/>
</dbReference>
<dbReference type="eggNOG" id="KOG2166">
    <property type="taxonomic scope" value="Eukaryota"/>
</dbReference>
<dbReference type="SUPFAM" id="SSF46785">
    <property type="entry name" value="Winged helix' DNA-binding domain"/>
    <property type="match status" value="1"/>
</dbReference>
<evidence type="ECO:0000313" key="6">
    <source>
        <dbReference type="Proteomes" id="UP000005666"/>
    </source>
</evidence>
<dbReference type="InterPro" id="IPR036390">
    <property type="entry name" value="WH_DNA-bd_sf"/>
</dbReference>
<dbReference type="OrthoDB" id="27073at2759"/>
<dbReference type="GO" id="GO:0009411">
    <property type="term" value="P:response to UV"/>
    <property type="evidence" value="ECO:0007669"/>
    <property type="project" value="EnsemblFungi"/>
</dbReference>
<dbReference type="Gene3D" id="1.20.1310.10">
    <property type="entry name" value="Cullin Repeats"/>
    <property type="match status" value="3"/>
</dbReference>